<evidence type="ECO:0000256" key="8">
    <source>
        <dbReference type="ARBA" id="ARBA00023277"/>
    </source>
</evidence>
<dbReference type="OrthoDB" id="9792663at2"/>
<dbReference type="InterPro" id="IPR011877">
    <property type="entry name" value="Ribokinase"/>
</dbReference>
<evidence type="ECO:0000256" key="5">
    <source>
        <dbReference type="ARBA" id="ARBA00022840"/>
    </source>
</evidence>
<dbReference type="Pfam" id="PF00294">
    <property type="entry name" value="PfkB"/>
    <property type="match status" value="1"/>
</dbReference>
<dbReference type="SUPFAM" id="SSF53613">
    <property type="entry name" value="Ribokinase-like"/>
    <property type="match status" value="1"/>
</dbReference>
<dbReference type="GO" id="GO:0005524">
    <property type="term" value="F:ATP binding"/>
    <property type="evidence" value="ECO:0007669"/>
    <property type="project" value="UniProtKB-KW"/>
</dbReference>
<organism evidence="10 11">
    <name type="scientific">Aliiruegeria haliotis</name>
    <dbReference type="NCBI Taxonomy" id="1280846"/>
    <lineage>
        <taxon>Bacteria</taxon>
        <taxon>Pseudomonadati</taxon>
        <taxon>Pseudomonadota</taxon>
        <taxon>Alphaproteobacteria</taxon>
        <taxon>Rhodobacterales</taxon>
        <taxon>Roseobacteraceae</taxon>
        <taxon>Aliiruegeria</taxon>
    </lineage>
</organism>
<accession>A0A2T0RHJ3</accession>
<keyword evidence="11" id="KW-1185">Reference proteome</keyword>
<evidence type="ECO:0000313" key="10">
    <source>
        <dbReference type="EMBL" id="PRY20674.1"/>
    </source>
</evidence>
<evidence type="ECO:0000256" key="7">
    <source>
        <dbReference type="ARBA" id="ARBA00022958"/>
    </source>
</evidence>
<evidence type="ECO:0000256" key="4">
    <source>
        <dbReference type="ARBA" id="ARBA00022777"/>
    </source>
</evidence>
<keyword evidence="2" id="KW-0479">Metal-binding</keyword>
<dbReference type="GO" id="GO:0004747">
    <property type="term" value="F:ribokinase activity"/>
    <property type="evidence" value="ECO:0007669"/>
    <property type="project" value="InterPro"/>
</dbReference>
<reference evidence="10 11" key="1">
    <citation type="submission" date="2018-03" db="EMBL/GenBank/DDBJ databases">
        <title>Genomic Encyclopedia of Archaeal and Bacterial Type Strains, Phase II (KMG-II): from individual species to whole genera.</title>
        <authorList>
            <person name="Goeker M."/>
        </authorList>
    </citation>
    <scope>NUCLEOTIDE SEQUENCE [LARGE SCALE GENOMIC DNA]</scope>
    <source>
        <strain evidence="10 11">DSM 29328</strain>
    </source>
</reference>
<protein>
    <submittedName>
        <fullName evidence="10">Ribokinase</fullName>
    </submittedName>
</protein>
<dbReference type="InterPro" id="IPR029056">
    <property type="entry name" value="Ribokinase-like"/>
</dbReference>
<evidence type="ECO:0000256" key="2">
    <source>
        <dbReference type="ARBA" id="ARBA00022723"/>
    </source>
</evidence>
<dbReference type="Proteomes" id="UP000239480">
    <property type="component" value="Unassembled WGS sequence"/>
</dbReference>
<keyword evidence="1" id="KW-0808">Transferase</keyword>
<keyword evidence="5" id="KW-0067">ATP-binding</keyword>
<proteinExistence type="predicted"/>
<evidence type="ECO:0000259" key="9">
    <source>
        <dbReference type="Pfam" id="PF00294"/>
    </source>
</evidence>
<dbReference type="GO" id="GO:0006014">
    <property type="term" value="P:D-ribose metabolic process"/>
    <property type="evidence" value="ECO:0007669"/>
    <property type="project" value="InterPro"/>
</dbReference>
<comment type="caution">
    <text evidence="10">The sequence shown here is derived from an EMBL/GenBank/DDBJ whole genome shotgun (WGS) entry which is preliminary data.</text>
</comment>
<dbReference type="InterPro" id="IPR002139">
    <property type="entry name" value="Ribo/fructo_kinase"/>
</dbReference>
<evidence type="ECO:0000256" key="1">
    <source>
        <dbReference type="ARBA" id="ARBA00022679"/>
    </source>
</evidence>
<feature type="domain" description="Carbohydrate kinase PfkB" evidence="9">
    <location>
        <begin position="6"/>
        <end position="282"/>
    </location>
</feature>
<evidence type="ECO:0000256" key="6">
    <source>
        <dbReference type="ARBA" id="ARBA00022842"/>
    </source>
</evidence>
<dbReference type="AlphaFoldDB" id="A0A2T0RHJ3"/>
<dbReference type="InterPro" id="IPR011611">
    <property type="entry name" value="PfkB_dom"/>
</dbReference>
<keyword evidence="3" id="KW-0547">Nucleotide-binding</keyword>
<dbReference type="Gene3D" id="3.40.1190.20">
    <property type="match status" value="1"/>
</dbReference>
<dbReference type="RefSeq" id="WP_106207495.1">
    <property type="nucleotide sequence ID" value="NZ_PVTD01000012.1"/>
</dbReference>
<name>A0A2T0RHJ3_9RHOB</name>
<dbReference type="PANTHER" id="PTHR10584:SF166">
    <property type="entry name" value="RIBOKINASE"/>
    <property type="match status" value="1"/>
</dbReference>
<dbReference type="PANTHER" id="PTHR10584">
    <property type="entry name" value="SUGAR KINASE"/>
    <property type="match status" value="1"/>
</dbReference>
<evidence type="ECO:0000256" key="3">
    <source>
        <dbReference type="ARBA" id="ARBA00022741"/>
    </source>
</evidence>
<sequence>MAIYNLGSINTDWFYKVTRFPVNGETLAALQCRSGLGGKGANQSVAAARAGSVVHHVGAVGGEGVWAVEQMKSMGVDVTHVSIEIAAPTGHAMIFVTPDGENRIVIYPGTNRMIDDGDVKAALAKVAQGDTLLMQNETNAQLLAARKARKRGMRVVYLAAPFDLTAVREVLGYVDLLILKPGEAEQIAAALAVEVTALPVPELVVVDAVKGATWYDLKSGETLKVSAPSVEALDTTGARDTFAGFFCALRDQGSPIAECMELAIAAAALKATKDGTSEAIPALKDVRCFLEGISETT</sequence>
<keyword evidence="7" id="KW-0630">Potassium</keyword>
<keyword evidence="8" id="KW-0119">Carbohydrate metabolism</keyword>
<gene>
    <name evidence="10" type="ORF">CLV78_11247</name>
</gene>
<evidence type="ECO:0000313" key="11">
    <source>
        <dbReference type="Proteomes" id="UP000239480"/>
    </source>
</evidence>
<keyword evidence="6" id="KW-0460">Magnesium</keyword>
<dbReference type="EMBL" id="PVTD01000012">
    <property type="protein sequence ID" value="PRY20674.1"/>
    <property type="molecule type" value="Genomic_DNA"/>
</dbReference>
<dbReference type="CDD" id="cd01174">
    <property type="entry name" value="ribokinase"/>
    <property type="match status" value="1"/>
</dbReference>
<dbReference type="GO" id="GO:0046872">
    <property type="term" value="F:metal ion binding"/>
    <property type="evidence" value="ECO:0007669"/>
    <property type="project" value="UniProtKB-KW"/>
</dbReference>
<keyword evidence="4 10" id="KW-0418">Kinase</keyword>
<dbReference type="PRINTS" id="PR00990">
    <property type="entry name" value="RIBOKINASE"/>
</dbReference>